<dbReference type="Proteomes" id="UP000620104">
    <property type="component" value="Unassembled WGS sequence"/>
</dbReference>
<feature type="domain" description="CRAL-TRIO" evidence="2">
    <location>
        <begin position="125"/>
        <end position="267"/>
    </location>
</feature>
<organism evidence="3 4">
    <name type="scientific">Naganishia liquefaciens</name>
    <dbReference type="NCBI Taxonomy" id="104408"/>
    <lineage>
        <taxon>Eukaryota</taxon>
        <taxon>Fungi</taxon>
        <taxon>Dikarya</taxon>
        <taxon>Basidiomycota</taxon>
        <taxon>Agaricomycotina</taxon>
        <taxon>Tremellomycetes</taxon>
        <taxon>Filobasidiales</taxon>
        <taxon>Filobasidiaceae</taxon>
        <taxon>Naganishia</taxon>
    </lineage>
</organism>
<dbReference type="InterPro" id="IPR052578">
    <property type="entry name" value="PI_Transfer_CRAL-TRIO"/>
</dbReference>
<evidence type="ECO:0000313" key="3">
    <source>
        <dbReference type="EMBL" id="GHJ89945.1"/>
    </source>
</evidence>
<evidence type="ECO:0000256" key="1">
    <source>
        <dbReference type="SAM" id="MobiDB-lite"/>
    </source>
</evidence>
<dbReference type="AlphaFoldDB" id="A0A8H3TZ90"/>
<dbReference type="InterPro" id="IPR036273">
    <property type="entry name" value="CRAL/TRIO_N_dom_sf"/>
</dbReference>
<keyword evidence="4" id="KW-1185">Reference proteome</keyword>
<dbReference type="EMBL" id="BLZA01000053">
    <property type="protein sequence ID" value="GHJ89945.1"/>
    <property type="molecule type" value="Genomic_DNA"/>
</dbReference>
<dbReference type="CDD" id="cd00170">
    <property type="entry name" value="SEC14"/>
    <property type="match status" value="1"/>
</dbReference>
<evidence type="ECO:0000313" key="4">
    <source>
        <dbReference type="Proteomes" id="UP000620104"/>
    </source>
</evidence>
<dbReference type="InterPro" id="IPR036865">
    <property type="entry name" value="CRAL-TRIO_dom_sf"/>
</dbReference>
<dbReference type="PANTHER" id="PTHR45824">
    <property type="entry name" value="GH16843P"/>
    <property type="match status" value="1"/>
</dbReference>
<dbReference type="Pfam" id="PF00650">
    <property type="entry name" value="CRAL_TRIO"/>
    <property type="match status" value="1"/>
</dbReference>
<comment type="caution">
    <text evidence="3">The sequence shown here is derived from an EMBL/GenBank/DDBJ whole genome shotgun (WGS) entry which is preliminary data.</text>
</comment>
<dbReference type="SUPFAM" id="SSF52087">
    <property type="entry name" value="CRAL/TRIO domain"/>
    <property type="match status" value="1"/>
</dbReference>
<gene>
    <name evidence="3" type="ORF">NliqN6_6347</name>
</gene>
<reference evidence="3" key="1">
    <citation type="submission" date="2020-07" db="EMBL/GenBank/DDBJ databases">
        <title>Draft Genome Sequence of a Deep-Sea Yeast, Naganishia (Cryptococcus) liquefaciens strain N6.</title>
        <authorList>
            <person name="Han Y.W."/>
            <person name="Kajitani R."/>
            <person name="Morimoto H."/>
            <person name="Parhat M."/>
            <person name="Tsubouchi H."/>
            <person name="Bakenova O."/>
            <person name="Ogata M."/>
            <person name="Argunhan B."/>
            <person name="Aoki R."/>
            <person name="Kajiwara S."/>
            <person name="Itoh T."/>
            <person name="Iwasaki H."/>
        </authorList>
    </citation>
    <scope>NUCLEOTIDE SEQUENCE</scope>
    <source>
        <strain evidence="3">N6</strain>
    </source>
</reference>
<name>A0A8H3TZ90_9TREE</name>
<dbReference type="GO" id="GO:0008526">
    <property type="term" value="F:phosphatidylinositol transfer activity"/>
    <property type="evidence" value="ECO:0007669"/>
    <property type="project" value="TreeGrafter"/>
</dbReference>
<accession>A0A8H3TZ90</accession>
<dbReference type="PROSITE" id="PS50191">
    <property type="entry name" value="CRAL_TRIO"/>
    <property type="match status" value="1"/>
</dbReference>
<feature type="compositionally biased region" description="Polar residues" evidence="1">
    <location>
        <begin position="313"/>
        <end position="348"/>
    </location>
</feature>
<dbReference type="InterPro" id="IPR001251">
    <property type="entry name" value="CRAL-TRIO_dom"/>
</dbReference>
<proteinExistence type="predicted"/>
<protein>
    <recommendedName>
        <fullName evidence="2">CRAL-TRIO domain-containing protein</fullName>
    </recommendedName>
</protein>
<feature type="region of interest" description="Disordered" evidence="1">
    <location>
        <begin position="307"/>
        <end position="348"/>
    </location>
</feature>
<dbReference type="OrthoDB" id="75724at2759"/>
<sequence length="383" mass="42108">MISQTELAALLATPKASVTLPTGPAQATPEQETNIAHLKAYYTPSSSSSSSPNSTSPCLPLTPAEQLFLSRETLLRFLIATRNDLASTRTRLDKCLTWRRSMRIDEIHETAEVVAPEAVCGKEFVIGYSSKGQPVLHFCPNRSDTKESERQLRHVVYMLERTADLMPGGVSNLVLIIDFAGKKSAPTSPGMAKQFISVLQDFYPERLGTAVLLSIPWIVRKFLDFAFTFVDPVTKAKVRWHVDVVKEGIVPADEAIKDYGGDVDFTYNQDAYWDLLRDTALAKRAEYLAHWEHLGGGVGQSEWEFKQPLPASPNDSRQTAVPTTATSQFTGRTAVSTPVRSESVSSEATIHENHGVGIQSVEKAVDGMVIREDASSVRLEVVA</sequence>
<dbReference type="SMART" id="SM00516">
    <property type="entry name" value="SEC14"/>
    <property type="match status" value="1"/>
</dbReference>
<dbReference type="PANTHER" id="PTHR45824:SF29">
    <property type="entry name" value="GH16843P"/>
    <property type="match status" value="1"/>
</dbReference>
<evidence type="ECO:0000259" key="2">
    <source>
        <dbReference type="PROSITE" id="PS50191"/>
    </source>
</evidence>
<dbReference type="SUPFAM" id="SSF46938">
    <property type="entry name" value="CRAL/TRIO N-terminal domain"/>
    <property type="match status" value="1"/>
</dbReference>
<dbReference type="Gene3D" id="3.40.525.10">
    <property type="entry name" value="CRAL-TRIO lipid binding domain"/>
    <property type="match status" value="1"/>
</dbReference>